<dbReference type="VEuPathDB" id="FungiDB:SeMB42_g07598"/>
<dbReference type="Pfam" id="PF10644">
    <property type="entry name" value="Misat_Tub_SegII"/>
    <property type="match status" value="1"/>
</dbReference>
<dbReference type="InterPro" id="IPR019605">
    <property type="entry name" value="Misato_II_tubulin-like"/>
</dbReference>
<dbReference type="Gene3D" id="3.40.50.1440">
    <property type="entry name" value="Tubulin/FtsZ, GTPase domain"/>
    <property type="match status" value="1"/>
</dbReference>
<dbReference type="PANTHER" id="PTHR13391">
    <property type="entry name" value="MITOCHONDRIAL DISTRIBUTION REGULATOR MISATO"/>
    <property type="match status" value="1"/>
</dbReference>
<gene>
    <name evidence="10" type="ORF">SeLEV6574_g07801</name>
    <name evidence="8" type="ORF">SeMB42_g07596</name>
    <name evidence="9" type="ORF">SeMB42_g07598</name>
</gene>
<dbReference type="Proteomes" id="UP000317494">
    <property type="component" value="Unassembled WGS sequence"/>
</dbReference>
<dbReference type="Pfam" id="PF14881">
    <property type="entry name" value="Tubulin_3"/>
    <property type="match status" value="1"/>
</dbReference>
<dbReference type="InterPro" id="IPR029209">
    <property type="entry name" value="DML1/Misato_tubulin"/>
</dbReference>
<dbReference type="STRING" id="286115.A0A507CJE3"/>
<reference evidence="11 12" key="1">
    <citation type="journal article" date="2019" name="Sci. Rep.">
        <title>Comparative genomics of chytrid fungi reveal insights into the obligate biotrophic and pathogenic lifestyle of Synchytrium endobioticum.</title>
        <authorList>
            <person name="van de Vossenberg B.T.L.H."/>
            <person name="Warris S."/>
            <person name="Nguyen H.D.T."/>
            <person name="van Gent-Pelzer M.P.E."/>
            <person name="Joly D.L."/>
            <person name="van de Geest H.C."/>
            <person name="Bonants P.J.M."/>
            <person name="Smith D.S."/>
            <person name="Levesque C.A."/>
            <person name="van der Lee T.A.J."/>
        </authorList>
    </citation>
    <scope>NUCLEOTIDE SEQUENCE [LARGE SCALE GENOMIC DNA]</scope>
    <source>
        <strain evidence="10 12">LEV6574</strain>
        <strain evidence="8 11">MB42</strain>
    </source>
</reference>
<evidence type="ECO:0008006" key="13">
    <source>
        <dbReference type="Google" id="ProtNLM"/>
    </source>
</evidence>
<evidence type="ECO:0000256" key="2">
    <source>
        <dbReference type="ARBA" id="ARBA00004173"/>
    </source>
</evidence>
<evidence type="ECO:0000256" key="4">
    <source>
        <dbReference type="ARBA" id="ARBA00023128"/>
    </source>
</evidence>
<comment type="function">
    <text evidence="1">Involved in the partitioning of the mitochondrial organelle and mitochondrial DNA (mtDNA) inheritance.</text>
</comment>
<evidence type="ECO:0000313" key="9">
    <source>
        <dbReference type="EMBL" id="TPX32576.1"/>
    </source>
</evidence>
<dbReference type="GO" id="GO:0007005">
    <property type="term" value="P:mitochondrion organization"/>
    <property type="evidence" value="ECO:0007669"/>
    <property type="project" value="InterPro"/>
</dbReference>
<evidence type="ECO:0000256" key="5">
    <source>
        <dbReference type="SAM" id="MobiDB-lite"/>
    </source>
</evidence>
<dbReference type="VEuPathDB" id="FungiDB:SeMB42_g07596"/>
<evidence type="ECO:0000259" key="7">
    <source>
        <dbReference type="Pfam" id="PF14881"/>
    </source>
</evidence>
<dbReference type="InterPro" id="IPR036525">
    <property type="entry name" value="Tubulin/FtsZ_GTPase_sf"/>
</dbReference>
<dbReference type="EMBL" id="QEAM01000618">
    <property type="protein sequence ID" value="TPX38406.1"/>
    <property type="molecule type" value="Genomic_DNA"/>
</dbReference>
<dbReference type="GO" id="GO:0005739">
    <property type="term" value="C:mitochondrion"/>
    <property type="evidence" value="ECO:0007669"/>
    <property type="project" value="UniProtKB-SubCell"/>
</dbReference>
<comment type="similarity">
    <text evidence="3">Belongs to the misato family.</text>
</comment>
<evidence type="ECO:0000256" key="1">
    <source>
        <dbReference type="ARBA" id="ARBA00003757"/>
    </source>
</evidence>
<name>A0A507CJE3_9FUNG</name>
<keyword evidence="4" id="KW-0496">Mitochondrion</keyword>
<protein>
    <recommendedName>
        <fullName evidence="13">Tubulin/FtsZ GTPase domain-containing protein</fullName>
    </recommendedName>
</protein>
<evidence type="ECO:0000313" key="10">
    <source>
        <dbReference type="EMBL" id="TPX38406.1"/>
    </source>
</evidence>
<feature type="region of interest" description="Disordered" evidence="5">
    <location>
        <begin position="98"/>
        <end position="147"/>
    </location>
</feature>
<organism evidence="10 12">
    <name type="scientific">Synchytrium endobioticum</name>
    <dbReference type="NCBI Taxonomy" id="286115"/>
    <lineage>
        <taxon>Eukaryota</taxon>
        <taxon>Fungi</taxon>
        <taxon>Fungi incertae sedis</taxon>
        <taxon>Chytridiomycota</taxon>
        <taxon>Chytridiomycota incertae sedis</taxon>
        <taxon>Chytridiomycetes</taxon>
        <taxon>Synchytriales</taxon>
        <taxon>Synchytriaceae</taxon>
        <taxon>Synchytrium</taxon>
    </lineage>
</organism>
<keyword evidence="11" id="KW-1185">Reference proteome</keyword>
<comment type="caution">
    <text evidence="10">The sequence shown here is derived from an EMBL/GenBank/DDBJ whole genome shotgun (WGS) entry which is preliminary data.</text>
</comment>
<proteinExistence type="inferred from homology"/>
<dbReference type="PANTHER" id="PTHR13391:SF0">
    <property type="entry name" value="PROTEIN MISATO HOMOLOG 1"/>
    <property type="match status" value="1"/>
</dbReference>
<dbReference type="Proteomes" id="UP000320475">
    <property type="component" value="Unassembled WGS sequence"/>
</dbReference>
<dbReference type="EMBL" id="QEAN01000565">
    <property type="protein sequence ID" value="TPX32574.1"/>
    <property type="molecule type" value="Genomic_DNA"/>
</dbReference>
<evidence type="ECO:0000313" key="11">
    <source>
        <dbReference type="Proteomes" id="UP000317494"/>
    </source>
</evidence>
<feature type="compositionally biased region" description="Polar residues" evidence="5">
    <location>
        <begin position="106"/>
        <end position="129"/>
    </location>
</feature>
<sequence length="559" mass="62658">MTSKQVITLQFGHFSNFVGTHIWNIQEAYFSSSHVSQDSDVDHNVLFRSVQTKHGDSYEPRLVLFDLQGSFGALKRGGELRETRATVDTWSGQVETYEHDPYPQNPFLQYQTSLGESSSDPSTLSTPFTPQSLNQLPIQPSSPPPPTFSDVLDASVHVWSDFSKLVYHPKSIAQLSMYSHENDISPFALFGQGRDVWKNRDFREDIIDDRIRFFLEDSDSLQGFQILTNTNDGFGGLASCVMDAILDDMPKASLMTYGISEARDPIVDNVKDYKTRMWENVNQMMCLKYLKDASSVYIPVCSPLPSELDPNGWSKHLRPKFHLPYHTSAYLASLIETASLLFRIYTTPLYIQDVASLISSSNYTKIAAMSGAVPVHQIQDETTMRLVLQYNPRAGHKFPWIRDSTLRVGYDQVDHENGQYAVLRGIGSHLPPEARSRIPAVSKQQEALDEFCASFPTPAGGCLGYVMNQGLPISDAFPQMFNSGDTISTTESALVRIHTPSRIKNLLQSAILQIDTLPPSVMRPLERVVDSQDGGLSLDELKDIKEDFQETAAVYNEIC</sequence>
<dbReference type="InterPro" id="IPR049942">
    <property type="entry name" value="DML1/Misato"/>
</dbReference>
<dbReference type="AlphaFoldDB" id="A0A507CJE3"/>
<evidence type="ECO:0000256" key="3">
    <source>
        <dbReference type="ARBA" id="ARBA00008507"/>
    </source>
</evidence>
<evidence type="ECO:0000259" key="6">
    <source>
        <dbReference type="Pfam" id="PF10644"/>
    </source>
</evidence>
<dbReference type="EMBL" id="QEAN01000565">
    <property type="protein sequence ID" value="TPX32576.1"/>
    <property type="molecule type" value="Genomic_DNA"/>
</dbReference>
<dbReference type="SUPFAM" id="SSF52490">
    <property type="entry name" value="Tubulin nucleotide-binding domain-like"/>
    <property type="match status" value="1"/>
</dbReference>
<feature type="domain" description="Misato Segment II tubulin-like" evidence="6">
    <location>
        <begin position="5"/>
        <end position="109"/>
    </location>
</feature>
<accession>A0A507CJE3</accession>
<feature type="domain" description="DML1/Misato tubulin" evidence="7">
    <location>
        <begin position="154"/>
        <end position="341"/>
    </location>
</feature>
<evidence type="ECO:0000313" key="8">
    <source>
        <dbReference type="EMBL" id="TPX32574.1"/>
    </source>
</evidence>
<feature type="compositionally biased region" description="Low complexity" evidence="5">
    <location>
        <begin position="130"/>
        <end position="139"/>
    </location>
</feature>
<evidence type="ECO:0000313" key="12">
    <source>
        <dbReference type="Proteomes" id="UP000320475"/>
    </source>
</evidence>
<dbReference type="OrthoDB" id="271881at2759"/>
<comment type="subcellular location">
    <subcellularLocation>
        <location evidence="2">Mitochondrion</location>
    </subcellularLocation>
</comment>